<proteinExistence type="predicted"/>
<feature type="compositionally biased region" description="Low complexity" evidence="1">
    <location>
        <begin position="19"/>
        <end position="30"/>
    </location>
</feature>
<dbReference type="STRING" id="645127.ckrop_0447"/>
<dbReference type="Proteomes" id="UP000001473">
    <property type="component" value="Chromosome"/>
</dbReference>
<dbReference type="EMBL" id="CP001620">
    <property type="protein sequence ID" value="ACR17224.1"/>
    <property type="molecule type" value="Genomic_DNA"/>
</dbReference>
<feature type="compositionally biased region" description="Polar residues" evidence="1">
    <location>
        <begin position="1"/>
        <end position="14"/>
    </location>
</feature>
<keyword evidence="3" id="KW-1185">Reference proteome</keyword>
<gene>
    <name evidence="2" type="ordered locus">ckrop_0447</name>
</gene>
<name>C4LHB9_CORK4</name>
<protein>
    <submittedName>
        <fullName evidence="2">Uncharacterized protein</fullName>
    </submittedName>
</protein>
<feature type="region of interest" description="Disordered" evidence="1">
    <location>
        <begin position="1"/>
        <end position="40"/>
    </location>
</feature>
<accession>C4LHB9</accession>
<evidence type="ECO:0000313" key="2">
    <source>
        <dbReference type="EMBL" id="ACR17224.1"/>
    </source>
</evidence>
<dbReference type="HOGENOM" id="CLU_2616013_0_0_11"/>
<sequence length="78" mass="8324">MTTDLEPSTNTHIPTQDAVDSSDSPVSPDPRNSAESAAQVREAIRPSSWLKTAVALPEVQWAVGSLAFFLLGWGCQAI</sequence>
<evidence type="ECO:0000313" key="3">
    <source>
        <dbReference type="Proteomes" id="UP000001473"/>
    </source>
</evidence>
<evidence type="ECO:0000256" key="1">
    <source>
        <dbReference type="SAM" id="MobiDB-lite"/>
    </source>
</evidence>
<dbReference type="RefSeq" id="WP_012731112.1">
    <property type="nucleotide sequence ID" value="NC_012704.1"/>
</dbReference>
<dbReference type="KEGG" id="ckp:ckrop_0447"/>
<organism evidence="2 3">
    <name type="scientific">Corynebacterium kroppenstedtii (strain DSM 44385 / JCM 11950 / CIP 105744 / CCUG 35717)</name>
    <dbReference type="NCBI Taxonomy" id="645127"/>
    <lineage>
        <taxon>Bacteria</taxon>
        <taxon>Bacillati</taxon>
        <taxon>Actinomycetota</taxon>
        <taxon>Actinomycetes</taxon>
        <taxon>Mycobacteriales</taxon>
        <taxon>Corynebacteriaceae</taxon>
        <taxon>Corynebacterium</taxon>
    </lineage>
</organism>
<dbReference type="AlphaFoldDB" id="C4LHB9"/>
<reference evidence="2 3" key="1">
    <citation type="journal article" date="2008" name="J. Biotechnol.">
        <title>Ultrafast pyrosequencing of Corynebacterium kroppenstedtii DSM44385 revealed insights into the physiology of a lipophilic corynebacterium that lacks mycolic acids.</title>
        <authorList>
            <person name="Tauch A."/>
            <person name="Schneider J."/>
            <person name="Szczepanowski R."/>
            <person name="Tilker A."/>
            <person name="Viehoever P."/>
            <person name="Gartemann K.-H."/>
            <person name="Arnold W."/>
            <person name="Blom J."/>
            <person name="Brinkrolf K."/>
            <person name="Brune I."/>
            <person name="Goetker S."/>
            <person name="Weisshaar B."/>
            <person name="Goesmann A."/>
            <person name="Droege M."/>
            <person name="Puehler A."/>
        </authorList>
    </citation>
    <scope>NUCLEOTIDE SEQUENCE [LARGE SCALE GENOMIC DNA]</scope>
    <source>
        <strain evidence="3">DSM 44385 / JCM 11950 / CIP 105744 / CCUG 35717</strain>
    </source>
</reference>